<organism evidence="2 3">
    <name type="scientific">Paramuricea clavata</name>
    <name type="common">Red gorgonian</name>
    <name type="synonym">Violescent sea-whip</name>
    <dbReference type="NCBI Taxonomy" id="317549"/>
    <lineage>
        <taxon>Eukaryota</taxon>
        <taxon>Metazoa</taxon>
        <taxon>Cnidaria</taxon>
        <taxon>Anthozoa</taxon>
        <taxon>Octocorallia</taxon>
        <taxon>Malacalcyonacea</taxon>
        <taxon>Plexauridae</taxon>
        <taxon>Paramuricea</taxon>
    </lineage>
</organism>
<dbReference type="GO" id="GO:0003964">
    <property type="term" value="F:RNA-directed DNA polymerase activity"/>
    <property type="evidence" value="ECO:0007669"/>
    <property type="project" value="UniProtKB-KW"/>
</dbReference>
<evidence type="ECO:0000259" key="1">
    <source>
        <dbReference type="Pfam" id="PF24764"/>
    </source>
</evidence>
<dbReference type="Pfam" id="PF24764">
    <property type="entry name" value="rva_4"/>
    <property type="match status" value="1"/>
</dbReference>
<comment type="caution">
    <text evidence="2">The sequence shown here is derived from an EMBL/GenBank/DDBJ whole genome shotgun (WGS) entry which is preliminary data.</text>
</comment>
<dbReference type="InterPro" id="IPR012337">
    <property type="entry name" value="RNaseH-like_sf"/>
</dbReference>
<name>A0A6S7K976_PARCT</name>
<evidence type="ECO:0000313" key="2">
    <source>
        <dbReference type="EMBL" id="CAB4039981.1"/>
    </source>
</evidence>
<dbReference type="EMBL" id="CACRXK020026132">
    <property type="protein sequence ID" value="CAB4039981.1"/>
    <property type="molecule type" value="Genomic_DNA"/>
</dbReference>
<protein>
    <submittedName>
        <fullName evidence="2">RNA-directed DNA polymerase from mobile element jockey</fullName>
    </submittedName>
</protein>
<feature type="domain" description="Integrase core" evidence="1">
    <location>
        <begin position="127"/>
        <end position="215"/>
    </location>
</feature>
<dbReference type="PANTHER" id="PTHR46177">
    <property type="entry name" value="INTEGRASE CATALYTIC DOMAIN-CONTAINING PROTEIN"/>
    <property type="match status" value="1"/>
</dbReference>
<dbReference type="Proteomes" id="UP001152795">
    <property type="component" value="Unassembled WGS sequence"/>
</dbReference>
<dbReference type="AlphaFoldDB" id="A0A6S7K976"/>
<sequence>MSSASSDSEDERDIIEYYFARGFQYNAIVDFLSKRHGISMSERTLRSRLNAYGLRRRSPEYNLDEIRGLIQEKLRGPACMGGYRSMWHALCIGGHQVPRNVVEQLMRELDPEGCQIRKARRLRRRTYRVPGPNHCWHTDGYDKLKPYGFPIHGCIDGWSRKIIWLRVARSNNNPIVPGLFYVESVAEYGCPVKLRSDCGTENGVMAALQCEFRSSSDAHFLEHPQLTRELNPGGHN</sequence>
<dbReference type="PANTHER" id="PTHR46177:SF1">
    <property type="entry name" value="INTEGRASE CATALYTIC DOMAIN-CONTAINING PROTEIN"/>
    <property type="match status" value="1"/>
</dbReference>
<keyword evidence="2" id="KW-0695">RNA-directed DNA polymerase</keyword>
<proteinExistence type="predicted"/>
<keyword evidence="2" id="KW-0548">Nucleotidyltransferase</keyword>
<dbReference type="SUPFAM" id="SSF53098">
    <property type="entry name" value="Ribonuclease H-like"/>
    <property type="match status" value="1"/>
</dbReference>
<dbReference type="InterPro" id="IPR058913">
    <property type="entry name" value="Integrase_dom_put"/>
</dbReference>
<gene>
    <name evidence="2" type="ORF">PACLA_8A027169</name>
</gene>
<accession>A0A6S7K976</accession>
<keyword evidence="2" id="KW-0808">Transferase</keyword>
<reference evidence="2" key="1">
    <citation type="submission" date="2020-04" db="EMBL/GenBank/DDBJ databases">
        <authorList>
            <person name="Alioto T."/>
            <person name="Alioto T."/>
            <person name="Gomez Garrido J."/>
        </authorList>
    </citation>
    <scope>NUCLEOTIDE SEQUENCE</scope>
    <source>
        <strain evidence="2">A484AB</strain>
    </source>
</reference>
<keyword evidence="3" id="KW-1185">Reference proteome</keyword>
<evidence type="ECO:0000313" key="3">
    <source>
        <dbReference type="Proteomes" id="UP001152795"/>
    </source>
</evidence>
<dbReference type="OrthoDB" id="5985304at2759"/>